<name>A0ABU5ECQ3_9PROT</name>
<comment type="caution">
    <text evidence="1">The sequence shown here is derived from an EMBL/GenBank/DDBJ whole genome shotgun (WGS) entry which is preliminary data.</text>
</comment>
<protein>
    <submittedName>
        <fullName evidence="1">Uncharacterized protein</fullName>
    </submittedName>
</protein>
<dbReference type="Proteomes" id="UP001279642">
    <property type="component" value="Unassembled WGS sequence"/>
</dbReference>
<keyword evidence="2" id="KW-1185">Reference proteome</keyword>
<evidence type="ECO:0000313" key="2">
    <source>
        <dbReference type="Proteomes" id="UP001279642"/>
    </source>
</evidence>
<organism evidence="1 2">
    <name type="scientific">Dongia soli</name>
    <dbReference type="NCBI Taxonomy" id="600628"/>
    <lineage>
        <taxon>Bacteria</taxon>
        <taxon>Pseudomonadati</taxon>
        <taxon>Pseudomonadota</taxon>
        <taxon>Alphaproteobacteria</taxon>
        <taxon>Rhodospirillales</taxon>
        <taxon>Dongiaceae</taxon>
        <taxon>Dongia</taxon>
    </lineage>
</organism>
<evidence type="ECO:0000313" key="1">
    <source>
        <dbReference type="EMBL" id="MDY0884158.1"/>
    </source>
</evidence>
<proteinExistence type="predicted"/>
<reference evidence="1 2" key="1">
    <citation type="journal article" date="2016" name="Antonie Van Leeuwenhoek">
        <title>Dongia soli sp. nov., isolated from soil from Dokdo, Korea.</title>
        <authorList>
            <person name="Kim D.U."/>
            <person name="Lee H."/>
            <person name="Kim H."/>
            <person name="Kim S.G."/>
            <person name="Ka J.O."/>
        </authorList>
    </citation>
    <scope>NUCLEOTIDE SEQUENCE [LARGE SCALE GENOMIC DNA]</scope>
    <source>
        <strain evidence="1 2">D78</strain>
    </source>
</reference>
<dbReference type="EMBL" id="JAXCLW010000004">
    <property type="protein sequence ID" value="MDY0884158.1"/>
    <property type="molecule type" value="Genomic_DNA"/>
</dbReference>
<dbReference type="RefSeq" id="WP_320509229.1">
    <property type="nucleotide sequence ID" value="NZ_JAXCLW010000004.1"/>
</dbReference>
<accession>A0ABU5ECQ3</accession>
<gene>
    <name evidence="1" type="ORF">SMD27_15030</name>
</gene>
<sequence length="173" mass="19067">MMIHFHKAFDDSDLGAYVDNTLQACREAGCVEDEIVLALLESLGHLVLQTQERASHAALRLTNDLRRGLAAHMVAKMRMHPDFKPAALMIEVDQDLIMEACAALRDLIANMLASEAEEMPDLLAEKLLDSILRIDPDWLDTPTAMALIAAARAADEDWLDNGGEVTEMLVSVN</sequence>